<evidence type="ECO:0008006" key="3">
    <source>
        <dbReference type="Google" id="ProtNLM"/>
    </source>
</evidence>
<reference evidence="1 2" key="1">
    <citation type="submission" date="2015-09" db="EMBL/GenBank/DDBJ databases">
        <title>Draft genome of the parasitic nematode Teladorsagia circumcincta isolate WARC Sus (inbred).</title>
        <authorList>
            <person name="Mitreva M."/>
        </authorList>
    </citation>
    <scope>NUCLEOTIDE SEQUENCE [LARGE SCALE GENOMIC DNA]</scope>
    <source>
        <strain evidence="1 2">S</strain>
    </source>
</reference>
<accession>A0A2G9V0A4</accession>
<evidence type="ECO:0000313" key="2">
    <source>
        <dbReference type="Proteomes" id="UP000230423"/>
    </source>
</evidence>
<organism evidence="1 2">
    <name type="scientific">Teladorsagia circumcincta</name>
    <name type="common">Brown stomach worm</name>
    <name type="synonym">Ostertagia circumcincta</name>
    <dbReference type="NCBI Taxonomy" id="45464"/>
    <lineage>
        <taxon>Eukaryota</taxon>
        <taxon>Metazoa</taxon>
        <taxon>Ecdysozoa</taxon>
        <taxon>Nematoda</taxon>
        <taxon>Chromadorea</taxon>
        <taxon>Rhabditida</taxon>
        <taxon>Rhabditina</taxon>
        <taxon>Rhabditomorpha</taxon>
        <taxon>Strongyloidea</taxon>
        <taxon>Trichostrongylidae</taxon>
        <taxon>Teladorsagia</taxon>
    </lineage>
</organism>
<dbReference type="EMBL" id="KZ345146">
    <property type="protein sequence ID" value="PIO75392.1"/>
    <property type="molecule type" value="Genomic_DNA"/>
</dbReference>
<dbReference type="InterPro" id="IPR036691">
    <property type="entry name" value="Endo/exonu/phosph_ase_sf"/>
</dbReference>
<protein>
    <recommendedName>
        <fullName evidence="3">Endonuclease/exonuclease/phosphatase domain-containing protein</fullName>
    </recommendedName>
</protein>
<sequence>MTAGSVHHIISSSRPLNLPLVTDAPILNSVFSPKNKTYIGTWNVRTLNRAGNLAQLLREFDNYRLDILGISEVRWKGNGRINSDN</sequence>
<gene>
    <name evidence="1" type="ORF">TELCIR_02576</name>
</gene>
<dbReference type="Gene3D" id="3.60.10.10">
    <property type="entry name" value="Endonuclease/exonuclease/phosphatase"/>
    <property type="match status" value="1"/>
</dbReference>
<dbReference type="OrthoDB" id="6158030at2759"/>
<dbReference type="SUPFAM" id="SSF56219">
    <property type="entry name" value="DNase I-like"/>
    <property type="match status" value="1"/>
</dbReference>
<name>A0A2G9V0A4_TELCI</name>
<evidence type="ECO:0000313" key="1">
    <source>
        <dbReference type="EMBL" id="PIO75392.1"/>
    </source>
</evidence>
<dbReference type="AlphaFoldDB" id="A0A2G9V0A4"/>
<proteinExistence type="predicted"/>
<dbReference type="Proteomes" id="UP000230423">
    <property type="component" value="Unassembled WGS sequence"/>
</dbReference>
<keyword evidence="2" id="KW-1185">Reference proteome</keyword>